<organism evidence="1 2">
    <name type="scientific">Corynebacterium canis</name>
    <dbReference type="NCBI Taxonomy" id="679663"/>
    <lineage>
        <taxon>Bacteria</taxon>
        <taxon>Bacillati</taxon>
        <taxon>Actinomycetota</taxon>
        <taxon>Actinomycetes</taxon>
        <taxon>Mycobacteriales</taxon>
        <taxon>Corynebacteriaceae</taxon>
        <taxon>Corynebacterium</taxon>
    </lineage>
</organism>
<protein>
    <submittedName>
        <fullName evidence="1">Uncharacterized protein</fullName>
    </submittedName>
</protein>
<gene>
    <name evidence="1" type="ORF">FRX94_03710</name>
</gene>
<dbReference type="Proteomes" id="UP000320791">
    <property type="component" value="Unassembled WGS sequence"/>
</dbReference>
<sequence length="115" mass="13172">MKQDGSPAFSLSIHFFANEDKIAKLSEEIASILNYQEPWVIAESERYITDDLREQWKCENQFKAISNEVSRQVTFNFPSAKLSQAATNTARDYLEDLKPDVSHSIIAWLTITDVD</sequence>
<dbReference type="EMBL" id="VOHM01000005">
    <property type="protein sequence ID" value="TWT26958.1"/>
    <property type="molecule type" value="Genomic_DNA"/>
</dbReference>
<evidence type="ECO:0000313" key="1">
    <source>
        <dbReference type="EMBL" id="TWT26958.1"/>
    </source>
</evidence>
<dbReference type="RefSeq" id="WP_146323776.1">
    <property type="nucleotide sequence ID" value="NZ_BAABLR010000015.1"/>
</dbReference>
<name>A0A5C5ULR6_9CORY</name>
<reference evidence="1 2" key="1">
    <citation type="submission" date="2019-08" db="EMBL/GenBank/DDBJ databases">
        <authorList>
            <person name="Lei W."/>
        </authorList>
    </citation>
    <scope>NUCLEOTIDE SEQUENCE [LARGE SCALE GENOMIC DNA]</scope>
    <source>
        <strain evidence="1 2">CCUG 58627</strain>
    </source>
</reference>
<accession>A0A5C5ULR6</accession>
<dbReference type="AlphaFoldDB" id="A0A5C5ULR6"/>
<comment type="caution">
    <text evidence="1">The sequence shown here is derived from an EMBL/GenBank/DDBJ whole genome shotgun (WGS) entry which is preliminary data.</text>
</comment>
<keyword evidence="2" id="KW-1185">Reference proteome</keyword>
<proteinExistence type="predicted"/>
<evidence type="ECO:0000313" key="2">
    <source>
        <dbReference type="Proteomes" id="UP000320791"/>
    </source>
</evidence>